<reference evidence="1" key="1">
    <citation type="submission" date="2021-02" db="EMBL/GenBank/DDBJ databases">
        <title>Fulvivirga sp. S481 isolated from sea water.</title>
        <authorList>
            <person name="Bae S.S."/>
            <person name="Baek K."/>
        </authorList>
    </citation>
    <scope>NUCLEOTIDE SEQUENCE</scope>
    <source>
        <strain evidence="1">S481</strain>
    </source>
</reference>
<dbReference type="KEGG" id="fuv:JR347_13820"/>
<accession>A0A974WIB7</accession>
<dbReference type="InterPro" id="IPR021457">
    <property type="entry name" value="DUF3108"/>
</dbReference>
<keyword evidence="2" id="KW-1185">Reference proteome</keyword>
<sequence length="272" mass="31328">MKRFIYFSALFLLCGSFITKDEPSYIPIDYDNFQRGERLEFKVNFGIFSIGEAEMVIDPKSYKVNHRPCYKIDVYGRTSGMVDWVANVDDHWGAYVDSAALIPHISYRKIREGNYKKDEVVRFDHRVNLIEAKVADKKTGKFKEPKVYVAPDGVRDMMAGAMYLRTVDFSKMKVGDKFMINGFFEDSFYDLELIYRGRDKVKTKAGKFNAIKLAPVIPENELFDGEDSIVAWVTDDKNKLPLKIQAKMFIGNVSVELSDYTQTKHPVTSKIK</sequence>
<organism evidence="1 2">
    <name type="scientific">Fulvivirga lutea</name>
    <dbReference type="NCBI Taxonomy" id="2810512"/>
    <lineage>
        <taxon>Bacteria</taxon>
        <taxon>Pseudomonadati</taxon>
        <taxon>Bacteroidota</taxon>
        <taxon>Cytophagia</taxon>
        <taxon>Cytophagales</taxon>
        <taxon>Fulvivirgaceae</taxon>
        <taxon>Fulvivirga</taxon>
    </lineage>
</organism>
<name>A0A974WIB7_9BACT</name>
<proteinExistence type="predicted"/>
<dbReference type="Pfam" id="PF11306">
    <property type="entry name" value="DUF3108"/>
    <property type="match status" value="1"/>
</dbReference>
<dbReference type="EMBL" id="CP070608">
    <property type="protein sequence ID" value="QSE96665.1"/>
    <property type="molecule type" value="Genomic_DNA"/>
</dbReference>
<evidence type="ECO:0000313" key="1">
    <source>
        <dbReference type="EMBL" id="QSE96665.1"/>
    </source>
</evidence>
<dbReference type="AlphaFoldDB" id="A0A974WIB7"/>
<protein>
    <submittedName>
        <fullName evidence="1">DUF3108 domain-containing protein</fullName>
    </submittedName>
</protein>
<dbReference type="Proteomes" id="UP000662783">
    <property type="component" value="Chromosome"/>
</dbReference>
<gene>
    <name evidence="1" type="ORF">JR347_13820</name>
</gene>
<dbReference type="RefSeq" id="WP_205721179.1">
    <property type="nucleotide sequence ID" value="NZ_CP070608.1"/>
</dbReference>
<evidence type="ECO:0000313" key="2">
    <source>
        <dbReference type="Proteomes" id="UP000662783"/>
    </source>
</evidence>